<dbReference type="InterPro" id="IPR008792">
    <property type="entry name" value="PQQD"/>
</dbReference>
<reference evidence="1 2" key="1">
    <citation type="submission" date="2020-08" db="EMBL/GenBank/DDBJ databases">
        <title>Sequencing the genomes of 1000 actinobacteria strains.</title>
        <authorList>
            <person name="Klenk H.-P."/>
        </authorList>
    </citation>
    <scope>NUCLEOTIDE SEQUENCE [LARGE SCALE GENOMIC DNA]</scope>
    <source>
        <strain evidence="1 2">DSM 46659</strain>
    </source>
</reference>
<proteinExistence type="predicted"/>
<gene>
    <name evidence="1" type="ORF">HNR23_001378</name>
</gene>
<dbReference type="EMBL" id="JACHDS010000001">
    <property type="protein sequence ID" value="MBB6171318.1"/>
    <property type="molecule type" value="Genomic_DNA"/>
</dbReference>
<dbReference type="Gene3D" id="1.10.10.1150">
    <property type="entry name" value="Coenzyme PQQ synthesis protein D (PqqD)"/>
    <property type="match status" value="1"/>
</dbReference>
<evidence type="ECO:0000313" key="1">
    <source>
        <dbReference type="EMBL" id="MBB6171318.1"/>
    </source>
</evidence>
<dbReference type="Pfam" id="PF05402">
    <property type="entry name" value="PqqD"/>
    <property type="match status" value="1"/>
</dbReference>
<evidence type="ECO:0008006" key="3">
    <source>
        <dbReference type="Google" id="ProtNLM"/>
    </source>
</evidence>
<dbReference type="RefSeq" id="WP_184074609.1">
    <property type="nucleotide sequence ID" value="NZ_JACHDS010000001.1"/>
</dbReference>
<comment type="caution">
    <text evidence="1">The sequence shown here is derived from an EMBL/GenBank/DDBJ whole genome shotgun (WGS) entry which is preliminary data.</text>
</comment>
<keyword evidence="2" id="KW-1185">Reference proteome</keyword>
<dbReference type="InterPro" id="IPR041881">
    <property type="entry name" value="PqqD_sf"/>
</dbReference>
<name>A0A7X0D4L6_9ACTN</name>
<evidence type="ECO:0000313" key="2">
    <source>
        <dbReference type="Proteomes" id="UP000546642"/>
    </source>
</evidence>
<protein>
    <recommendedName>
        <fullName evidence="3">PqqD family protein</fullName>
    </recommendedName>
</protein>
<dbReference type="Proteomes" id="UP000546642">
    <property type="component" value="Unassembled WGS sequence"/>
</dbReference>
<sequence>MSATSSLPPALSPSPSVHFAAQADGAVLLDLAAGKFYGLNPTAAAIWKKIADGVPLTEIPHELAPALSVDEARMRRDTHRLVHALHAVGLLIPLDRTANRGRRR</sequence>
<accession>A0A7X0D4L6</accession>
<organism evidence="1 2">
    <name type="scientific">Nocardiopsis mwathae</name>
    <dbReference type="NCBI Taxonomy" id="1472723"/>
    <lineage>
        <taxon>Bacteria</taxon>
        <taxon>Bacillati</taxon>
        <taxon>Actinomycetota</taxon>
        <taxon>Actinomycetes</taxon>
        <taxon>Streptosporangiales</taxon>
        <taxon>Nocardiopsidaceae</taxon>
        <taxon>Nocardiopsis</taxon>
    </lineage>
</organism>
<dbReference type="AlphaFoldDB" id="A0A7X0D4L6"/>